<accession>A0AAN8PFD5</accession>
<evidence type="ECO:0000313" key="2">
    <source>
        <dbReference type="EMBL" id="KAK6642369.1"/>
    </source>
</evidence>
<evidence type="ECO:0000313" key="3">
    <source>
        <dbReference type="Proteomes" id="UP001372834"/>
    </source>
</evidence>
<dbReference type="EMBL" id="JAWJWE010000002">
    <property type="protein sequence ID" value="KAK6642369.1"/>
    <property type="molecule type" value="Genomic_DNA"/>
</dbReference>
<comment type="caution">
    <text evidence="2">The sequence shown here is derived from an EMBL/GenBank/DDBJ whole genome shotgun (WGS) entry which is preliminary data.</text>
</comment>
<reference evidence="2 3" key="1">
    <citation type="submission" date="2023-10" db="EMBL/GenBank/DDBJ databases">
        <title>Genomes of two closely related lineages of the louse Polyplax serrata with different host specificities.</title>
        <authorList>
            <person name="Martinu J."/>
            <person name="Tarabai H."/>
            <person name="Stefka J."/>
            <person name="Hypsa V."/>
        </authorList>
    </citation>
    <scope>NUCLEOTIDE SEQUENCE [LARGE SCALE GENOMIC DNA]</scope>
    <source>
        <strain evidence="2">HR10_N</strain>
    </source>
</reference>
<organism evidence="2 3">
    <name type="scientific">Polyplax serrata</name>
    <name type="common">Common mouse louse</name>
    <dbReference type="NCBI Taxonomy" id="468196"/>
    <lineage>
        <taxon>Eukaryota</taxon>
        <taxon>Metazoa</taxon>
        <taxon>Ecdysozoa</taxon>
        <taxon>Arthropoda</taxon>
        <taxon>Hexapoda</taxon>
        <taxon>Insecta</taxon>
        <taxon>Pterygota</taxon>
        <taxon>Neoptera</taxon>
        <taxon>Paraneoptera</taxon>
        <taxon>Psocodea</taxon>
        <taxon>Troctomorpha</taxon>
        <taxon>Phthiraptera</taxon>
        <taxon>Anoplura</taxon>
        <taxon>Polyplacidae</taxon>
        <taxon>Polyplax</taxon>
    </lineage>
</organism>
<gene>
    <name evidence="2" type="ORF">RUM43_003870</name>
</gene>
<dbReference type="Proteomes" id="UP001372834">
    <property type="component" value="Unassembled WGS sequence"/>
</dbReference>
<name>A0AAN8PFD5_POLSC</name>
<sequence>MIVSDRKDNNHSVKIQAKDRLWENGEFLYDIHLDFLSLSPSTMTVVVAVDRIAAIAVTNPKNSPFLDEKPVEEGKKYAKPVETFSTVLPLNFHRRRGLCNGKAEMEIKLPRFLTWNREAREAEEKSSPVGPPTPPARGSKDMSQEIKSVSPRVPPLPLSEQMTTQQKGSRIGGSDWLLSVPPTDHDA</sequence>
<dbReference type="AlphaFoldDB" id="A0AAN8PFD5"/>
<protein>
    <submittedName>
        <fullName evidence="2">Uncharacterized protein</fullName>
    </submittedName>
</protein>
<proteinExistence type="predicted"/>
<feature type="region of interest" description="Disordered" evidence="1">
    <location>
        <begin position="119"/>
        <end position="187"/>
    </location>
</feature>
<evidence type="ECO:0000256" key="1">
    <source>
        <dbReference type="SAM" id="MobiDB-lite"/>
    </source>
</evidence>